<keyword evidence="1" id="KW-0812">Transmembrane</keyword>
<evidence type="ECO:0000313" key="3">
    <source>
        <dbReference type="Proteomes" id="UP001500552"/>
    </source>
</evidence>
<feature type="transmembrane region" description="Helical" evidence="1">
    <location>
        <begin position="275"/>
        <end position="295"/>
    </location>
</feature>
<keyword evidence="1" id="KW-1133">Transmembrane helix</keyword>
<name>A0ABP8LJV6_9BACT</name>
<sequence>MATGLLALLDDVSALVKVSAASLDDVPAQVAKTTGKVSGIVIDDTAVTPKYVVGLDPSRELSIIYQIAKKSLINKILFLSPAALLLGFFAPWAIGPILMMGGAYLCFEGYEKVHSMFSKHQHADAKHSQGEGLKMITPEELEKTRVQGAVRTDLILSAEIVAITYATVADKPLFTQIAVMLAVAVFITIAVYGFVGLIVKADDLGVHMAKDNHHPQIRSIGRGIVTFMPHFLKILGYIGTAAMLWVGAEIIAHGIPFTSHALDNLEQSLAHMPALSWFVKATACGIGGLILGAVIEKVVVFIRKIVTRYQAKETQKIG</sequence>
<feature type="transmembrane region" description="Helical" evidence="1">
    <location>
        <begin position="177"/>
        <end position="199"/>
    </location>
</feature>
<dbReference type="EMBL" id="BAABHC010000007">
    <property type="protein sequence ID" value="GAA4430642.1"/>
    <property type="molecule type" value="Genomic_DNA"/>
</dbReference>
<keyword evidence="3" id="KW-1185">Reference proteome</keyword>
<evidence type="ECO:0000256" key="1">
    <source>
        <dbReference type="SAM" id="Phobius"/>
    </source>
</evidence>
<protein>
    <submittedName>
        <fullName evidence="2">DUF808 domain-containing protein</fullName>
    </submittedName>
</protein>
<dbReference type="PANTHER" id="PTHR30503">
    <property type="entry name" value="INNER MEMBRANE PROTEIN YEDI"/>
    <property type="match status" value="1"/>
</dbReference>
<dbReference type="Proteomes" id="UP001500552">
    <property type="component" value="Unassembled WGS sequence"/>
</dbReference>
<dbReference type="Pfam" id="PF05661">
    <property type="entry name" value="DUF808"/>
    <property type="match status" value="1"/>
</dbReference>
<dbReference type="PANTHER" id="PTHR30503:SF3">
    <property type="entry name" value="INNER MEMBRANE PROTEIN YEDI"/>
    <property type="match status" value="1"/>
</dbReference>
<dbReference type="PIRSF" id="PIRSF016660">
    <property type="entry name" value="YedI"/>
    <property type="match status" value="1"/>
</dbReference>
<dbReference type="InterPro" id="IPR008526">
    <property type="entry name" value="YedI"/>
</dbReference>
<feature type="transmembrane region" description="Helical" evidence="1">
    <location>
        <begin position="234"/>
        <end position="255"/>
    </location>
</feature>
<organism evidence="2 3">
    <name type="scientific">Pontibacter saemangeumensis</name>
    <dbReference type="NCBI Taxonomy" id="1084525"/>
    <lineage>
        <taxon>Bacteria</taxon>
        <taxon>Pseudomonadati</taxon>
        <taxon>Bacteroidota</taxon>
        <taxon>Cytophagia</taxon>
        <taxon>Cytophagales</taxon>
        <taxon>Hymenobacteraceae</taxon>
        <taxon>Pontibacter</taxon>
    </lineage>
</organism>
<dbReference type="RefSeq" id="WP_345158374.1">
    <property type="nucleotide sequence ID" value="NZ_BAABHC010000007.1"/>
</dbReference>
<gene>
    <name evidence="2" type="ORF">GCM10023188_17510</name>
</gene>
<evidence type="ECO:0000313" key="2">
    <source>
        <dbReference type="EMBL" id="GAA4430642.1"/>
    </source>
</evidence>
<reference evidence="3" key="1">
    <citation type="journal article" date="2019" name="Int. J. Syst. Evol. Microbiol.">
        <title>The Global Catalogue of Microorganisms (GCM) 10K type strain sequencing project: providing services to taxonomists for standard genome sequencing and annotation.</title>
        <authorList>
            <consortium name="The Broad Institute Genomics Platform"/>
            <consortium name="The Broad Institute Genome Sequencing Center for Infectious Disease"/>
            <person name="Wu L."/>
            <person name="Ma J."/>
        </authorList>
    </citation>
    <scope>NUCLEOTIDE SEQUENCE [LARGE SCALE GENOMIC DNA]</scope>
    <source>
        <strain evidence="3">JCM 17926</strain>
    </source>
</reference>
<proteinExistence type="predicted"/>
<feature type="transmembrane region" description="Helical" evidence="1">
    <location>
        <begin position="76"/>
        <end position="94"/>
    </location>
</feature>
<accession>A0ABP8LJV6</accession>
<keyword evidence="1" id="KW-0472">Membrane</keyword>
<comment type="caution">
    <text evidence="2">The sequence shown here is derived from an EMBL/GenBank/DDBJ whole genome shotgun (WGS) entry which is preliminary data.</text>
</comment>